<keyword evidence="5" id="KW-1185">Reference proteome</keyword>
<dbReference type="RefSeq" id="WP_252622539.1">
    <property type="nucleotide sequence ID" value="NZ_CP099490.1"/>
</dbReference>
<evidence type="ECO:0000256" key="1">
    <source>
        <dbReference type="SAM" id="MobiDB-lite"/>
    </source>
</evidence>
<evidence type="ECO:0000313" key="5">
    <source>
        <dbReference type="Proteomes" id="UP001056535"/>
    </source>
</evidence>
<keyword evidence="2" id="KW-0732">Signal</keyword>
<name>A0ABY4YKV9_9MICO</name>
<dbReference type="Pfam" id="PF24837">
    <property type="entry name" value="AMIN-like"/>
    <property type="match status" value="1"/>
</dbReference>
<feature type="signal peptide" evidence="2">
    <location>
        <begin position="1"/>
        <end position="21"/>
    </location>
</feature>
<evidence type="ECO:0000313" key="4">
    <source>
        <dbReference type="EMBL" id="USQ77422.1"/>
    </source>
</evidence>
<reference evidence="4" key="1">
    <citation type="submission" date="2022-06" db="EMBL/GenBank/DDBJ databases">
        <title>Ornithinimicrobium JY.X270.</title>
        <authorList>
            <person name="Huang Y."/>
        </authorList>
    </citation>
    <scope>NUCLEOTIDE SEQUENCE</scope>
    <source>
        <strain evidence="4">JY.X270</strain>
    </source>
</reference>
<feature type="compositionally biased region" description="Low complexity" evidence="1">
    <location>
        <begin position="48"/>
        <end position="84"/>
    </location>
</feature>
<feature type="compositionally biased region" description="Low complexity" evidence="1">
    <location>
        <begin position="92"/>
        <end position="112"/>
    </location>
</feature>
<dbReference type="InterPro" id="IPR056303">
    <property type="entry name" value="AMIN-like"/>
</dbReference>
<feature type="chain" id="PRO_5047429657" evidence="2">
    <location>
        <begin position="22"/>
        <end position="277"/>
    </location>
</feature>
<organism evidence="4 5">
    <name type="scientific">Ornithinimicrobium cryptoxanthini</name>
    <dbReference type="NCBI Taxonomy" id="2934161"/>
    <lineage>
        <taxon>Bacteria</taxon>
        <taxon>Bacillati</taxon>
        <taxon>Actinomycetota</taxon>
        <taxon>Actinomycetes</taxon>
        <taxon>Micrococcales</taxon>
        <taxon>Ornithinimicrobiaceae</taxon>
        <taxon>Ornithinimicrobium</taxon>
    </lineage>
</organism>
<proteinExistence type="predicted"/>
<evidence type="ECO:0000259" key="3">
    <source>
        <dbReference type="Pfam" id="PF24837"/>
    </source>
</evidence>
<dbReference type="Proteomes" id="UP001056535">
    <property type="component" value="Chromosome"/>
</dbReference>
<gene>
    <name evidence="4" type="ORF">NF557_05770</name>
</gene>
<feature type="domain" description="AMIN-like" evidence="3">
    <location>
        <begin position="151"/>
        <end position="277"/>
    </location>
</feature>
<dbReference type="PROSITE" id="PS51257">
    <property type="entry name" value="PROKAR_LIPOPROTEIN"/>
    <property type="match status" value="1"/>
</dbReference>
<protein>
    <submittedName>
        <fullName evidence="4">AMIN domain-containing protein</fullName>
    </submittedName>
</protein>
<accession>A0ABY4YKV9</accession>
<dbReference type="EMBL" id="CP099490">
    <property type="protein sequence ID" value="USQ77422.1"/>
    <property type="molecule type" value="Genomic_DNA"/>
</dbReference>
<evidence type="ECO:0000256" key="2">
    <source>
        <dbReference type="SAM" id="SignalP"/>
    </source>
</evidence>
<sequence>MSTRHSGVQAVAVLATVLALAACGSAVDEEPSVSVGPTAPTESDDDPTGSAEPAETGAETTGPAATGADPTTTGADPTTTSGEGATTGGVTTGDVTTGGATTGGATTEDVTTQDGPAGEAGATDEPSGLPEFEAADAVVRQDPGGEAAQLVIDEVRLGLQDDFDRVVLDLSGTGEAGWLVQYAEAPAMDGSGFPVDLAGDHVLQVVAQGMAYPEPGDTAYDPGLLLVDGGDLLQVTEVLRGAPFEGQVQVLIGTQEQAPFRVFRLAGPERLVIDLQH</sequence>
<feature type="region of interest" description="Disordered" evidence="1">
    <location>
        <begin position="26"/>
        <end position="129"/>
    </location>
</feature>